<sequence>MFTRNLSTKIVLTVSSLVLLSGCCSKKKAHALGDLPREFAVAVKDRVHFDFDSSNLSQESKDTLDKQAAWILNHNFGRYSVAGHADERGTREYNLALGERRANSVKKYLVSRGIDPKIISTVSFGKEKPLALGHDEESWTQNRRAVTSHKLSAAPEGEKAPKVHPAKKATKPKFKSKVGQKAYEHAIKAEEATKHKASQAKEAAKEKASQAKEAVKEKVHDAAEAVEQKAQDVKEATTPNTNE</sequence>
<dbReference type="HAMAP" id="MF_02204">
    <property type="entry name" value="Pal"/>
    <property type="match status" value="1"/>
</dbReference>
<dbReference type="InterPro" id="IPR039001">
    <property type="entry name" value="Pal"/>
</dbReference>
<organism evidence="11 12">
    <name type="scientific">Candidatus Phycorickettsia trachydisci</name>
    <dbReference type="NCBI Taxonomy" id="2115978"/>
    <lineage>
        <taxon>Bacteria</taxon>
        <taxon>Pseudomonadati</taxon>
        <taxon>Pseudomonadota</taxon>
        <taxon>Alphaproteobacteria</taxon>
        <taxon>Rickettsiales</taxon>
        <taxon>Rickettsiaceae</taxon>
        <taxon>Candidatus Phycorickettsia</taxon>
    </lineage>
</organism>
<dbReference type="AlphaFoldDB" id="A0A2P1P739"/>
<dbReference type="RefSeq" id="WP_106873953.1">
    <property type="nucleotide sequence ID" value="NZ_CP027845.1"/>
</dbReference>
<dbReference type="NCBIfam" id="TIGR02802">
    <property type="entry name" value="Pal_lipo"/>
    <property type="match status" value="1"/>
</dbReference>
<feature type="compositionally biased region" description="Basic and acidic residues" evidence="9">
    <location>
        <begin position="182"/>
        <end position="194"/>
    </location>
</feature>
<evidence type="ECO:0000259" key="10">
    <source>
        <dbReference type="PROSITE" id="PS51123"/>
    </source>
</evidence>
<dbReference type="InterPro" id="IPR014169">
    <property type="entry name" value="Pal_lipo_C"/>
</dbReference>
<dbReference type="PANTHER" id="PTHR30329:SF21">
    <property type="entry name" value="LIPOPROTEIN YIAD-RELATED"/>
    <property type="match status" value="1"/>
</dbReference>
<dbReference type="InterPro" id="IPR006665">
    <property type="entry name" value="OmpA-like"/>
</dbReference>
<dbReference type="PANTHER" id="PTHR30329">
    <property type="entry name" value="STATOR ELEMENT OF FLAGELLAR MOTOR COMPLEX"/>
    <property type="match status" value="1"/>
</dbReference>
<gene>
    <name evidence="8" type="primary">pal</name>
    <name evidence="11" type="ORF">phytr_1170</name>
</gene>
<feature type="region of interest" description="Disordered" evidence="9">
    <location>
        <begin position="149"/>
        <end position="243"/>
    </location>
</feature>
<dbReference type="Pfam" id="PF00691">
    <property type="entry name" value="OmpA"/>
    <property type="match status" value="1"/>
</dbReference>
<name>A0A2P1P739_9RICK</name>
<dbReference type="InterPro" id="IPR050330">
    <property type="entry name" value="Bact_OuterMem_StrucFunc"/>
</dbReference>
<dbReference type="PRINTS" id="PR01021">
    <property type="entry name" value="OMPADOMAIN"/>
</dbReference>
<keyword evidence="6 8" id="KW-0449">Lipoprotein</keyword>
<dbReference type="Gene3D" id="3.30.1330.60">
    <property type="entry name" value="OmpA-like domain"/>
    <property type="match status" value="1"/>
</dbReference>
<comment type="subcellular location">
    <subcellularLocation>
        <location evidence="8">Cell outer membrane</location>
        <topology evidence="8">Lipid-anchor</topology>
    </subcellularLocation>
</comment>
<evidence type="ECO:0000313" key="12">
    <source>
        <dbReference type="Proteomes" id="UP000241762"/>
    </source>
</evidence>
<dbReference type="PROSITE" id="PS01068">
    <property type="entry name" value="OMPA_1"/>
    <property type="match status" value="1"/>
</dbReference>
<evidence type="ECO:0000256" key="8">
    <source>
        <dbReference type="HAMAP-Rule" id="MF_02204"/>
    </source>
</evidence>
<proteinExistence type="inferred from homology"/>
<keyword evidence="12" id="KW-1185">Reference proteome</keyword>
<dbReference type="Gene3D" id="6.10.140.1430">
    <property type="match status" value="1"/>
</dbReference>
<comment type="similarity">
    <text evidence="8">Belongs to the Pal lipoprotein family.</text>
</comment>
<dbReference type="InterPro" id="IPR006664">
    <property type="entry name" value="OMP_bac"/>
</dbReference>
<evidence type="ECO:0000313" key="11">
    <source>
        <dbReference type="EMBL" id="AVP87078.1"/>
    </source>
</evidence>
<feature type="compositionally biased region" description="Basic and acidic residues" evidence="9">
    <location>
        <begin position="202"/>
        <end position="235"/>
    </location>
</feature>
<dbReference type="InterPro" id="IPR006690">
    <property type="entry name" value="OMPA-like_CS"/>
</dbReference>
<dbReference type="EMBL" id="CP027845">
    <property type="protein sequence ID" value="AVP87078.1"/>
    <property type="molecule type" value="Genomic_DNA"/>
</dbReference>
<evidence type="ECO:0000256" key="2">
    <source>
        <dbReference type="ARBA" id="ARBA00022729"/>
    </source>
</evidence>
<keyword evidence="7 8" id="KW-0131">Cell cycle</keyword>
<dbReference type="OrthoDB" id="9809164at2"/>
<evidence type="ECO:0000256" key="1">
    <source>
        <dbReference type="ARBA" id="ARBA00022618"/>
    </source>
</evidence>
<evidence type="ECO:0000256" key="5">
    <source>
        <dbReference type="ARBA" id="ARBA00023237"/>
    </source>
</evidence>
<evidence type="ECO:0000256" key="4">
    <source>
        <dbReference type="ARBA" id="ARBA00023139"/>
    </source>
</evidence>
<dbReference type="PROSITE" id="PS51257">
    <property type="entry name" value="PROKAR_LIPOPROTEIN"/>
    <property type="match status" value="1"/>
</dbReference>
<reference evidence="11 12" key="1">
    <citation type="submission" date="2018-03" db="EMBL/GenBank/DDBJ databases">
        <title>A gene transfer event suggests a long-term partnership between eustigmatophyte algae and a novel lineage of endosymbiotic bacteria.</title>
        <authorList>
            <person name="Yurchenko T."/>
            <person name="Sevcikova T."/>
            <person name="Pribyl P."/>
            <person name="El Karkouri K."/>
            <person name="Klimes V."/>
            <person name="Amaral R."/>
            <person name="Zbrankova V."/>
            <person name="Kim E."/>
            <person name="Raoult D."/>
            <person name="Santos L.M.A."/>
            <person name="Elias M."/>
        </authorList>
    </citation>
    <scope>NUCLEOTIDE SEQUENCE [LARGE SCALE GENOMIC DNA]</scope>
    <source>
        <strain evidence="11">CCALA 838</strain>
    </source>
</reference>
<dbReference type="PROSITE" id="PS51123">
    <property type="entry name" value="OMPA_2"/>
    <property type="match status" value="1"/>
</dbReference>
<dbReference type="InterPro" id="IPR036737">
    <property type="entry name" value="OmpA-like_sf"/>
</dbReference>
<keyword evidence="4 8" id="KW-0564">Palmitate</keyword>
<accession>A0A2P1P739</accession>
<keyword evidence="2 8" id="KW-0732">Signal</keyword>
<dbReference type="GO" id="GO:0009279">
    <property type="term" value="C:cell outer membrane"/>
    <property type="evidence" value="ECO:0007669"/>
    <property type="project" value="UniProtKB-SubCell"/>
</dbReference>
<keyword evidence="3 8" id="KW-0472">Membrane</keyword>
<keyword evidence="1 8" id="KW-0132">Cell division</keyword>
<protein>
    <recommendedName>
        <fullName evidence="8">Peptidoglycan-associated lipoprotein</fullName>
        <shortName evidence="8">PAL</shortName>
    </recommendedName>
</protein>
<dbReference type="KEGG" id="ptc:phytr_1170"/>
<feature type="compositionally biased region" description="Basic residues" evidence="9">
    <location>
        <begin position="162"/>
        <end position="178"/>
    </location>
</feature>
<comment type="function">
    <text evidence="8">Part of the Tol-Pal system, which plays a role in outer membrane invagination during cell division and is important for maintaining outer membrane integrity.</text>
</comment>
<dbReference type="GO" id="GO:0051301">
    <property type="term" value="P:cell division"/>
    <property type="evidence" value="ECO:0007669"/>
    <property type="project" value="UniProtKB-UniRule"/>
</dbReference>
<dbReference type="CDD" id="cd07185">
    <property type="entry name" value="OmpA_C-like"/>
    <property type="match status" value="1"/>
</dbReference>
<evidence type="ECO:0000256" key="9">
    <source>
        <dbReference type="SAM" id="MobiDB-lite"/>
    </source>
</evidence>
<dbReference type="Proteomes" id="UP000241762">
    <property type="component" value="Chromosome"/>
</dbReference>
<keyword evidence="5 8" id="KW-0998">Cell outer membrane</keyword>
<evidence type="ECO:0000256" key="3">
    <source>
        <dbReference type="ARBA" id="ARBA00023136"/>
    </source>
</evidence>
<comment type="subunit">
    <text evidence="8">The Tol-Pal system is composed of five core proteins: the inner membrane proteins TolA, TolQ and TolR, the periplasmic protein TolB and the outer membrane protein Pal. They form a network linking the inner and outer membranes and the peptidoglycan layer.</text>
</comment>
<evidence type="ECO:0000256" key="6">
    <source>
        <dbReference type="ARBA" id="ARBA00023288"/>
    </source>
</evidence>
<evidence type="ECO:0000256" key="7">
    <source>
        <dbReference type="ARBA" id="ARBA00023306"/>
    </source>
</evidence>
<feature type="domain" description="OmpA-like" evidence="10">
    <location>
        <begin position="36"/>
        <end position="153"/>
    </location>
</feature>
<dbReference type="SUPFAM" id="SSF103088">
    <property type="entry name" value="OmpA-like"/>
    <property type="match status" value="1"/>
</dbReference>